<evidence type="ECO:0000313" key="2">
    <source>
        <dbReference type="EMBL" id="SCF45348.1"/>
    </source>
</evidence>
<proteinExistence type="predicted"/>
<sequence length="388" mass="42172">MDSGELVSALRTLPALQVRPDGPELRVAVPAIADAVRLHPDSVLRASQIFSPRGDPALELVVRQDEALLPLIVLNDDVVWAPVDPAAQLDSVIPVRIADAPPLVAYTEMERNAVGAARAMDGPMVDVDAVSATLVLHRCFIVGAMRFGLRPVRAAAWWQHLAAKLGDDFCLGRFRPDRDWDGLLAEAGGVRLLHPAPPPARDLRAEIDAITIADLTAMEPVMTVARADEEFIASWRRWVPIPPRRFRELMSAGLPEARFEVSLYPDGGCAVDLRIAPAGTVHALLGMRFSFPERRASLDEIRLTDQARGTGLFQRLMFNTEELSRELGMASLSVLATGVGSYALARYGGYPRDPELRRSGGLSGEAPDPPGFAATRRTPPARRSPESP</sequence>
<evidence type="ECO:0000313" key="3">
    <source>
        <dbReference type="Proteomes" id="UP000198228"/>
    </source>
</evidence>
<feature type="region of interest" description="Disordered" evidence="1">
    <location>
        <begin position="354"/>
        <end position="388"/>
    </location>
</feature>
<reference evidence="2 3" key="1">
    <citation type="submission" date="2016-06" db="EMBL/GenBank/DDBJ databases">
        <authorList>
            <person name="Kjaerup R.B."/>
            <person name="Dalgaard T.S."/>
            <person name="Juul-Madsen H.R."/>
        </authorList>
    </citation>
    <scope>NUCLEOTIDE SEQUENCE [LARGE SCALE GENOMIC DNA]</scope>
    <source>
        <strain evidence="2 3">DSM 43821</strain>
    </source>
</reference>
<dbReference type="EMBL" id="LT607410">
    <property type="protein sequence ID" value="SCF45348.1"/>
    <property type="molecule type" value="Genomic_DNA"/>
</dbReference>
<protein>
    <submittedName>
        <fullName evidence="2">Uncharacterized protein</fullName>
    </submittedName>
</protein>
<evidence type="ECO:0000256" key="1">
    <source>
        <dbReference type="SAM" id="MobiDB-lite"/>
    </source>
</evidence>
<accession>A0A1C5AJD7</accession>
<dbReference type="RefSeq" id="WP_088964266.1">
    <property type="nucleotide sequence ID" value="NZ_LT607410.1"/>
</dbReference>
<dbReference type="Proteomes" id="UP000198228">
    <property type="component" value="Chromosome I"/>
</dbReference>
<dbReference type="AlphaFoldDB" id="A0A1C5AJD7"/>
<gene>
    <name evidence="2" type="ORF">GA0074696_6164</name>
</gene>
<dbReference type="InterPro" id="IPR016181">
    <property type="entry name" value="Acyl_CoA_acyltransferase"/>
</dbReference>
<organism evidence="2 3">
    <name type="scientific">Micromonospora purpureochromogenes</name>
    <dbReference type="NCBI Taxonomy" id="47872"/>
    <lineage>
        <taxon>Bacteria</taxon>
        <taxon>Bacillati</taxon>
        <taxon>Actinomycetota</taxon>
        <taxon>Actinomycetes</taxon>
        <taxon>Micromonosporales</taxon>
        <taxon>Micromonosporaceae</taxon>
        <taxon>Micromonospora</taxon>
    </lineage>
</organism>
<name>A0A1C5AJD7_9ACTN</name>
<dbReference type="SUPFAM" id="SSF55729">
    <property type="entry name" value="Acyl-CoA N-acyltransferases (Nat)"/>
    <property type="match status" value="1"/>
</dbReference>